<dbReference type="PANTHER" id="PTHR47992">
    <property type="entry name" value="PROTEIN PHOSPHATASE"/>
    <property type="match status" value="1"/>
</dbReference>
<gene>
    <name evidence="2" type="ORF">M8C21_031549</name>
</gene>
<dbReference type="GO" id="GO:0004722">
    <property type="term" value="F:protein serine/threonine phosphatase activity"/>
    <property type="evidence" value="ECO:0007669"/>
    <property type="project" value="InterPro"/>
</dbReference>
<proteinExistence type="predicted"/>
<feature type="domain" description="PPM-type phosphatase" evidence="1">
    <location>
        <begin position="1"/>
        <end position="105"/>
    </location>
</feature>
<dbReference type="Proteomes" id="UP001206925">
    <property type="component" value="Unassembled WGS sequence"/>
</dbReference>
<dbReference type="Pfam" id="PF00481">
    <property type="entry name" value="PP2C"/>
    <property type="match status" value="1"/>
</dbReference>
<name>A0AAD5GYL5_AMBAR</name>
<dbReference type="AlphaFoldDB" id="A0AAD5GYL5"/>
<dbReference type="InterPro" id="IPR001932">
    <property type="entry name" value="PPM-type_phosphatase-like_dom"/>
</dbReference>
<keyword evidence="3" id="KW-1185">Reference proteome</keyword>
<evidence type="ECO:0000313" key="3">
    <source>
        <dbReference type="Proteomes" id="UP001206925"/>
    </source>
</evidence>
<dbReference type="PROSITE" id="PS51746">
    <property type="entry name" value="PPM_2"/>
    <property type="match status" value="1"/>
</dbReference>
<reference evidence="2" key="1">
    <citation type="submission" date="2022-06" db="EMBL/GenBank/DDBJ databases">
        <title>Uncovering the hologenomic basis of an extraordinary plant invasion.</title>
        <authorList>
            <person name="Bieker V.C."/>
            <person name="Martin M.D."/>
            <person name="Gilbert T."/>
            <person name="Hodgins K."/>
            <person name="Battlay P."/>
            <person name="Petersen B."/>
            <person name="Wilson J."/>
        </authorList>
    </citation>
    <scope>NUCLEOTIDE SEQUENCE</scope>
    <source>
        <strain evidence="2">AA19_3_7</strain>
        <tissue evidence="2">Leaf</tissue>
    </source>
</reference>
<dbReference type="SUPFAM" id="SSF81606">
    <property type="entry name" value="PP2C-like"/>
    <property type="match status" value="1"/>
</dbReference>
<protein>
    <recommendedName>
        <fullName evidence="1">PPM-type phosphatase domain-containing protein</fullName>
    </recommendedName>
</protein>
<evidence type="ECO:0000259" key="1">
    <source>
        <dbReference type="PROSITE" id="PS51746"/>
    </source>
</evidence>
<dbReference type="Gene3D" id="3.60.40.10">
    <property type="entry name" value="PPM-type phosphatase domain"/>
    <property type="match status" value="1"/>
</dbReference>
<comment type="caution">
    <text evidence="2">The sequence shown here is derived from an EMBL/GenBank/DDBJ whole genome shotgun (WGS) entry which is preliminary data.</text>
</comment>
<evidence type="ECO:0000313" key="2">
    <source>
        <dbReference type="EMBL" id="KAI7757734.1"/>
    </source>
</evidence>
<feature type="non-terminal residue" evidence="2">
    <location>
        <position position="1"/>
    </location>
</feature>
<accession>A0AAD5GYL5</accession>
<dbReference type="InterPro" id="IPR036457">
    <property type="entry name" value="PPM-type-like_dom_sf"/>
</dbReference>
<organism evidence="2 3">
    <name type="scientific">Ambrosia artemisiifolia</name>
    <name type="common">Common ragweed</name>
    <dbReference type="NCBI Taxonomy" id="4212"/>
    <lineage>
        <taxon>Eukaryota</taxon>
        <taxon>Viridiplantae</taxon>
        <taxon>Streptophyta</taxon>
        <taxon>Embryophyta</taxon>
        <taxon>Tracheophyta</taxon>
        <taxon>Spermatophyta</taxon>
        <taxon>Magnoliopsida</taxon>
        <taxon>eudicotyledons</taxon>
        <taxon>Gunneridae</taxon>
        <taxon>Pentapetalae</taxon>
        <taxon>asterids</taxon>
        <taxon>campanulids</taxon>
        <taxon>Asterales</taxon>
        <taxon>Asteraceae</taxon>
        <taxon>Asteroideae</taxon>
        <taxon>Heliantheae alliance</taxon>
        <taxon>Heliantheae</taxon>
        <taxon>Ambrosia</taxon>
    </lineage>
</organism>
<dbReference type="EMBL" id="JAMZMK010000069">
    <property type="protein sequence ID" value="KAI7757734.1"/>
    <property type="molecule type" value="Genomic_DNA"/>
</dbReference>
<dbReference type="InterPro" id="IPR015655">
    <property type="entry name" value="PP2C"/>
</dbReference>
<sequence>MQYGSYVPLKRPALTAEPSIISRKLRPQDLFMIFASDGLWDHLNDEEAVDIVCHHPRRGIAKRLVGAALDKATKKKELRYNDIKNIEKGFRRRIHDDITVIVVYLDQQK</sequence>